<reference evidence="5" key="1">
    <citation type="submission" date="2017-02" db="EMBL/GenBank/DDBJ databases">
        <authorList>
            <person name="Regsiter A."/>
            <person name="William W."/>
        </authorList>
    </citation>
    <scope>NUCLEOTIDE SEQUENCE</scope>
    <source>
        <strain evidence="5">Bib</strain>
    </source>
</reference>
<dbReference type="InterPro" id="IPR039422">
    <property type="entry name" value="MarR/SlyA-like"/>
</dbReference>
<gene>
    <name evidence="5" type="ORF">SPIROBIBN47_210077</name>
</gene>
<dbReference type="CDD" id="cd00090">
    <property type="entry name" value="HTH_ARSR"/>
    <property type="match status" value="1"/>
</dbReference>
<dbReference type="GO" id="GO:0003677">
    <property type="term" value="F:DNA binding"/>
    <property type="evidence" value="ECO:0007669"/>
    <property type="project" value="UniProtKB-KW"/>
</dbReference>
<dbReference type="GO" id="GO:0003700">
    <property type="term" value="F:DNA-binding transcription factor activity"/>
    <property type="evidence" value="ECO:0007669"/>
    <property type="project" value="InterPro"/>
</dbReference>
<protein>
    <recommendedName>
        <fullName evidence="4">HTH marR-type domain-containing protein</fullName>
    </recommendedName>
</protein>
<dbReference type="InterPro" id="IPR011991">
    <property type="entry name" value="ArsR-like_HTH"/>
</dbReference>
<feature type="domain" description="HTH marR-type" evidence="4">
    <location>
        <begin position="12"/>
        <end position="144"/>
    </location>
</feature>
<evidence type="ECO:0000256" key="1">
    <source>
        <dbReference type="ARBA" id="ARBA00023015"/>
    </source>
</evidence>
<accession>A0A3P3XHE4</accession>
<evidence type="ECO:0000256" key="2">
    <source>
        <dbReference type="ARBA" id="ARBA00023125"/>
    </source>
</evidence>
<dbReference type="GO" id="GO:0006950">
    <property type="term" value="P:response to stress"/>
    <property type="evidence" value="ECO:0007669"/>
    <property type="project" value="TreeGrafter"/>
</dbReference>
<dbReference type="Gene3D" id="1.10.10.10">
    <property type="entry name" value="Winged helix-like DNA-binding domain superfamily/Winged helix DNA-binding domain"/>
    <property type="match status" value="1"/>
</dbReference>
<evidence type="ECO:0000256" key="3">
    <source>
        <dbReference type="ARBA" id="ARBA00023163"/>
    </source>
</evidence>
<dbReference type="SUPFAM" id="SSF46785">
    <property type="entry name" value="Winged helix' DNA-binding domain"/>
    <property type="match status" value="1"/>
</dbReference>
<dbReference type="PROSITE" id="PS01117">
    <property type="entry name" value="HTH_MARR_1"/>
    <property type="match status" value="1"/>
</dbReference>
<sequence>MNEPETTLEFAVDSLLEVLPSVWDRIRSNFRAAGTSKFGITLEQFHTLRHIYKGCCYTGDIAEKRQVSCSAVSQAVDVLVTKGLVTRAQESGDRRQFRLELTPYARRVLDENYMENRALIKQKIARLSREQRAIVVQSMEILKAVFISA</sequence>
<dbReference type="SMART" id="SM00347">
    <property type="entry name" value="HTH_MARR"/>
    <property type="match status" value="1"/>
</dbReference>
<dbReference type="PANTHER" id="PTHR33164:SF43">
    <property type="entry name" value="HTH-TYPE TRANSCRIPTIONAL REPRESSOR YETL"/>
    <property type="match status" value="1"/>
</dbReference>
<dbReference type="AlphaFoldDB" id="A0A3P3XHE4"/>
<dbReference type="InterPro" id="IPR023187">
    <property type="entry name" value="Tscrpt_reg_MarR-type_CS"/>
</dbReference>
<dbReference type="PANTHER" id="PTHR33164">
    <property type="entry name" value="TRANSCRIPTIONAL REGULATOR, MARR FAMILY"/>
    <property type="match status" value="1"/>
</dbReference>
<keyword evidence="2" id="KW-0238">DNA-binding</keyword>
<proteinExistence type="predicted"/>
<keyword evidence="1" id="KW-0805">Transcription regulation</keyword>
<evidence type="ECO:0000259" key="4">
    <source>
        <dbReference type="PROSITE" id="PS50995"/>
    </source>
</evidence>
<dbReference type="InterPro" id="IPR036390">
    <property type="entry name" value="WH_DNA-bd_sf"/>
</dbReference>
<dbReference type="InterPro" id="IPR036388">
    <property type="entry name" value="WH-like_DNA-bd_sf"/>
</dbReference>
<dbReference type="InterPro" id="IPR000835">
    <property type="entry name" value="HTH_MarR-typ"/>
</dbReference>
<keyword evidence="3" id="KW-0804">Transcription</keyword>
<name>A0A3P3XHE4_9SPIR</name>
<dbReference type="Pfam" id="PF12802">
    <property type="entry name" value="MarR_2"/>
    <property type="match status" value="1"/>
</dbReference>
<dbReference type="EMBL" id="FWDM01000014">
    <property type="protein sequence ID" value="SLM11806.1"/>
    <property type="molecule type" value="Genomic_DNA"/>
</dbReference>
<organism evidence="5">
    <name type="scientific">uncultured spirochete</name>
    <dbReference type="NCBI Taxonomy" id="156406"/>
    <lineage>
        <taxon>Bacteria</taxon>
        <taxon>Pseudomonadati</taxon>
        <taxon>Spirochaetota</taxon>
        <taxon>Spirochaetia</taxon>
        <taxon>Spirochaetales</taxon>
        <taxon>environmental samples</taxon>
    </lineage>
</organism>
<dbReference type="PROSITE" id="PS50995">
    <property type="entry name" value="HTH_MARR_2"/>
    <property type="match status" value="1"/>
</dbReference>
<evidence type="ECO:0000313" key="5">
    <source>
        <dbReference type="EMBL" id="SLM11806.1"/>
    </source>
</evidence>